<keyword evidence="1" id="KW-1133">Transmembrane helix</keyword>
<evidence type="ECO:0000313" key="3">
    <source>
        <dbReference type="Proteomes" id="UP001230807"/>
    </source>
</evidence>
<protein>
    <submittedName>
        <fullName evidence="2">Uncharacterized protein</fullName>
    </submittedName>
</protein>
<dbReference type="RefSeq" id="WP_214832777.1">
    <property type="nucleotide sequence ID" value="NZ_CP183077.1"/>
</dbReference>
<comment type="caution">
    <text evidence="2">The sequence shown here is derived from an EMBL/GenBank/DDBJ whole genome shotgun (WGS) entry which is preliminary data.</text>
</comment>
<reference evidence="2 3" key="1">
    <citation type="submission" date="2023-06" db="EMBL/GenBank/DDBJ databases">
        <title>Influencing factors and mechanism of Cr(VI) reduction by facultative anaerobic Exiguobacterium sp. PY14.</title>
        <authorList>
            <person name="Zou L."/>
        </authorList>
    </citation>
    <scope>NUCLEOTIDE SEQUENCE [LARGE SCALE GENOMIC DNA]</scope>
    <source>
        <strain evidence="2 3">PY14</strain>
    </source>
</reference>
<sequence length="166" mass="19074">MRSRVIIYLLIPILIFIGILITPPSEESQKVATMTAVNIQEMIPYEREYTAQKVLLEEVNDGREAIIEEWRLERGARTTYSYVLRLQGFETVLQVDAGAANTRSDGYYAMQAHSPVFEADEPLSIGYPIVLFASEQRLVLNQMEVRILYEEDGVIEKWRILESKDS</sequence>
<name>A0ABT7MM05_9BACL</name>
<keyword evidence="1" id="KW-0812">Transmembrane</keyword>
<gene>
    <name evidence="2" type="ORF">QR695_03250</name>
</gene>
<keyword evidence="3" id="KW-1185">Reference proteome</keyword>
<evidence type="ECO:0000313" key="2">
    <source>
        <dbReference type="EMBL" id="MDL5376022.1"/>
    </source>
</evidence>
<feature type="transmembrane region" description="Helical" evidence="1">
    <location>
        <begin position="5"/>
        <end position="23"/>
    </location>
</feature>
<accession>A0ABT7MM05</accession>
<organism evidence="2 3">
    <name type="scientific">Exiguobacterium mexicanum</name>
    <dbReference type="NCBI Taxonomy" id="340146"/>
    <lineage>
        <taxon>Bacteria</taxon>
        <taxon>Bacillati</taxon>
        <taxon>Bacillota</taxon>
        <taxon>Bacilli</taxon>
        <taxon>Bacillales</taxon>
        <taxon>Bacillales Family XII. Incertae Sedis</taxon>
        <taxon>Exiguobacterium</taxon>
    </lineage>
</organism>
<keyword evidence="1" id="KW-0472">Membrane</keyword>
<evidence type="ECO:0000256" key="1">
    <source>
        <dbReference type="SAM" id="Phobius"/>
    </source>
</evidence>
<dbReference type="Proteomes" id="UP001230807">
    <property type="component" value="Unassembled WGS sequence"/>
</dbReference>
<dbReference type="EMBL" id="JASWER010000001">
    <property type="protein sequence ID" value="MDL5376022.1"/>
    <property type="molecule type" value="Genomic_DNA"/>
</dbReference>
<proteinExistence type="predicted"/>